<dbReference type="HOGENOM" id="CLU_1718318_0_0_2"/>
<keyword evidence="10" id="KW-1185">Reference proteome</keyword>
<dbReference type="SMART" id="SM00652">
    <property type="entry name" value="eIF1a"/>
    <property type="match status" value="1"/>
</dbReference>
<dbReference type="Pfam" id="PF01176">
    <property type="entry name" value="eIF-1a"/>
    <property type="match status" value="1"/>
</dbReference>
<evidence type="ECO:0000256" key="7">
    <source>
        <dbReference type="RuleBase" id="RU004365"/>
    </source>
</evidence>
<evidence type="ECO:0000256" key="3">
    <source>
        <dbReference type="ARBA" id="ARBA00022917"/>
    </source>
</evidence>
<dbReference type="NCBIfam" id="NF003085">
    <property type="entry name" value="PRK04012.1-5"/>
    <property type="match status" value="1"/>
</dbReference>
<evidence type="ECO:0000256" key="5">
    <source>
        <dbReference type="HAMAP-Rule" id="MF_00216"/>
    </source>
</evidence>
<dbReference type="PANTHER" id="PTHR21668">
    <property type="entry name" value="EIF-1A"/>
    <property type="match status" value="1"/>
</dbReference>
<organism evidence="9 10">
    <name type="scientific">Thermococcus gammatolerans (strain DSM 15229 / JCM 11827 / EJ3)</name>
    <dbReference type="NCBI Taxonomy" id="593117"/>
    <lineage>
        <taxon>Archaea</taxon>
        <taxon>Methanobacteriati</taxon>
        <taxon>Methanobacteriota</taxon>
        <taxon>Thermococci</taxon>
        <taxon>Thermococcales</taxon>
        <taxon>Thermococcaceae</taxon>
        <taxon>Thermococcus</taxon>
    </lineage>
</organism>
<comment type="function">
    <text evidence="4 5 7">Seems to be required for maximal rate of protein biosynthesis. Enhances ribosome dissociation into subunits and stabilizes the binding of the initiator Met-tRNA(I) to 40 S ribosomal subunits.</text>
</comment>
<dbReference type="SUPFAM" id="SSF50249">
    <property type="entry name" value="Nucleic acid-binding proteins"/>
    <property type="match status" value="1"/>
</dbReference>
<dbReference type="Proteomes" id="UP000001488">
    <property type="component" value="Chromosome"/>
</dbReference>
<dbReference type="Gene3D" id="2.40.50.140">
    <property type="entry name" value="Nucleic acid-binding proteins"/>
    <property type="match status" value="1"/>
</dbReference>
<dbReference type="PaxDb" id="593117-TGAM_1422"/>
<dbReference type="eggNOG" id="arCOG01179">
    <property type="taxonomic scope" value="Archaea"/>
</dbReference>
<keyword evidence="2 5" id="KW-0396">Initiation factor</keyword>
<evidence type="ECO:0000256" key="4">
    <source>
        <dbReference type="ARBA" id="ARBA00025502"/>
    </source>
</evidence>
<name>C5A6R2_THEGJ</name>
<keyword evidence="3 5" id="KW-0648">Protein biosynthesis</keyword>
<proteinExistence type="inferred from homology"/>
<dbReference type="GO" id="GO:0003723">
    <property type="term" value="F:RNA binding"/>
    <property type="evidence" value="ECO:0007669"/>
    <property type="project" value="InterPro"/>
</dbReference>
<dbReference type="NCBIfam" id="NF003086">
    <property type="entry name" value="PRK04012.2-2"/>
    <property type="match status" value="1"/>
</dbReference>
<reference evidence="9 10" key="1">
    <citation type="journal article" date="2007" name="Genome Biol.">
        <title>Genome analysis and genome-wide proteomics of Thermococcus gammatolerans, the most radioresistant organism known amongst the Archaea.</title>
        <authorList>
            <person name="Zivanovic Y."/>
            <person name="Armengaud J."/>
            <person name="Lagorce A."/>
            <person name="Leplat C."/>
            <person name="Guerin P."/>
            <person name="Dutertre M."/>
            <person name="Anthouard V."/>
            <person name="Forterre P."/>
            <person name="Wincker P."/>
            <person name="Confalonieri F."/>
        </authorList>
    </citation>
    <scope>NUCLEOTIDE SEQUENCE [LARGE SCALE GENOMIC DNA]</scope>
    <source>
        <strain evidence="10">DSM 15229 / JCM 11827 / EJ3</strain>
    </source>
</reference>
<dbReference type="InterPro" id="IPR001253">
    <property type="entry name" value="TIF_eIF-1A"/>
</dbReference>
<evidence type="ECO:0000313" key="10">
    <source>
        <dbReference type="Proteomes" id="UP000001488"/>
    </source>
</evidence>
<dbReference type="PROSITE" id="PS01262">
    <property type="entry name" value="IF1A"/>
    <property type="match status" value="1"/>
</dbReference>
<dbReference type="NCBIfam" id="TIGR00523">
    <property type="entry name" value="eIF-1A"/>
    <property type="match status" value="1"/>
</dbReference>
<dbReference type="STRING" id="593117.TGAM_1422"/>
<evidence type="ECO:0000259" key="8">
    <source>
        <dbReference type="PROSITE" id="PS50832"/>
    </source>
</evidence>
<dbReference type="InterPro" id="IPR018104">
    <property type="entry name" value="TIF_eIF-1A_CS"/>
</dbReference>
<dbReference type="InterPro" id="IPR006196">
    <property type="entry name" value="RNA-binding_domain_S1_IF1"/>
</dbReference>
<dbReference type="InterPro" id="IPR012340">
    <property type="entry name" value="NA-bd_OB-fold"/>
</dbReference>
<gene>
    <name evidence="9" type="primary">eIF1A</name>
    <name evidence="5" type="synonym">eif1a</name>
    <name evidence="9" type="ordered locus">TGAM_1422</name>
</gene>
<comment type="similarity">
    <text evidence="1 5 6">Belongs to the eIF-1A family.</text>
</comment>
<evidence type="ECO:0000256" key="6">
    <source>
        <dbReference type="RuleBase" id="RU004364"/>
    </source>
</evidence>
<feature type="domain" description="S1-like" evidence="8">
    <location>
        <begin position="72"/>
        <end position="147"/>
    </location>
</feature>
<accession>C5A6R2</accession>
<dbReference type="NCBIfam" id="NF003084">
    <property type="entry name" value="PRK04012.1-3"/>
    <property type="match status" value="1"/>
</dbReference>
<dbReference type="EMBL" id="CP001398">
    <property type="protein sequence ID" value="ACS33924.1"/>
    <property type="molecule type" value="Genomic_DNA"/>
</dbReference>
<dbReference type="PATRIC" id="fig|593117.10.peg.1424"/>
<dbReference type="AlphaFoldDB" id="C5A6R2"/>
<dbReference type="GO" id="GO:0003743">
    <property type="term" value="F:translation initiation factor activity"/>
    <property type="evidence" value="ECO:0007669"/>
    <property type="project" value="UniProtKB-UniRule"/>
</dbReference>
<evidence type="ECO:0000256" key="1">
    <source>
        <dbReference type="ARBA" id="ARBA00007392"/>
    </source>
</evidence>
<evidence type="ECO:0000313" key="9">
    <source>
        <dbReference type="EMBL" id="ACS33924.1"/>
    </source>
</evidence>
<dbReference type="HAMAP" id="MF_00216">
    <property type="entry name" value="aIF_1A"/>
    <property type="match status" value="1"/>
</dbReference>
<dbReference type="KEGG" id="tga:TGAM_1422"/>
<dbReference type="CDD" id="cd05793">
    <property type="entry name" value="S1_IF1A"/>
    <property type="match status" value="1"/>
</dbReference>
<protein>
    <recommendedName>
        <fullName evidence="5">Translation initiation factor 1A</fullName>
        <shortName evidence="5">aIF-1A</shortName>
    </recommendedName>
</protein>
<dbReference type="PROSITE" id="PS50832">
    <property type="entry name" value="S1_IF1_TYPE"/>
    <property type="match status" value="1"/>
</dbReference>
<sequence>MVNTVTVSITGNITVCPCKNFKSARVYTGWKIFARLRFIRTQTECVEVMIMAYHRGSRGKGKKNHQEGEEIIRVPLPDRSKGQLFGVIEQALGAGWMDVRCEDGKVRRCRIPGKLKRRMWMRVGDVVIVQPWPVQTDKRGDIVYRYTRTQVDWLLRKGKISQDFLTGGEMLF</sequence>
<evidence type="ECO:0000256" key="2">
    <source>
        <dbReference type="ARBA" id="ARBA00022540"/>
    </source>
</evidence>